<evidence type="ECO:0000259" key="3">
    <source>
        <dbReference type="PROSITE" id="PS51186"/>
    </source>
</evidence>
<comment type="caution">
    <text evidence="4">The sequence shown here is derived from an EMBL/GenBank/DDBJ whole genome shotgun (WGS) entry which is preliminary data.</text>
</comment>
<evidence type="ECO:0000313" key="5">
    <source>
        <dbReference type="Proteomes" id="UP000006786"/>
    </source>
</evidence>
<dbReference type="InterPro" id="IPR016181">
    <property type="entry name" value="Acyl_CoA_acyltransferase"/>
</dbReference>
<keyword evidence="1 4" id="KW-0808">Transferase</keyword>
<dbReference type="Pfam" id="PF13508">
    <property type="entry name" value="Acetyltransf_7"/>
    <property type="match status" value="1"/>
</dbReference>
<protein>
    <submittedName>
        <fullName evidence="4">Acetyltransferase</fullName>
    </submittedName>
</protein>
<keyword evidence="5" id="KW-1185">Reference proteome</keyword>
<gene>
    <name evidence="4" type="ORF">NA2_06492</name>
</gene>
<name>K2MBJ4_9HYPH</name>
<dbReference type="InterPro" id="IPR000182">
    <property type="entry name" value="GNAT_dom"/>
</dbReference>
<dbReference type="PANTHER" id="PTHR43800:SF1">
    <property type="entry name" value="PEPTIDYL-LYSINE N-ACETYLTRANSFERASE YJAB"/>
    <property type="match status" value="1"/>
</dbReference>
<dbReference type="Gene3D" id="3.40.630.30">
    <property type="match status" value="1"/>
</dbReference>
<accession>K2MBJ4</accession>
<organism evidence="4 5">
    <name type="scientific">Nitratireductor pacificus pht-3B</name>
    <dbReference type="NCBI Taxonomy" id="391937"/>
    <lineage>
        <taxon>Bacteria</taxon>
        <taxon>Pseudomonadati</taxon>
        <taxon>Pseudomonadota</taxon>
        <taxon>Alphaproteobacteria</taxon>
        <taxon>Hyphomicrobiales</taxon>
        <taxon>Phyllobacteriaceae</taxon>
        <taxon>Nitratireductor</taxon>
    </lineage>
</organism>
<dbReference type="EMBL" id="AMRM01000006">
    <property type="protein sequence ID" value="EKF19521.1"/>
    <property type="molecule type" value="Genomic_DNA"/>
</dbReference>
<reference evidence="4 5" key="1">
    <citation type="journal article" date="2012" name="J. Bacteriol.">
        <title>Genome Sequence of Nitratireductor pacificus Type Strain pht-3B.</title>
        <authorList>
            <person name="Lai Q."/>
            <person name="Li G."/>
            <person name="Shao Z."/>
        </authorList>
    </citation>
    <scope>NUCLEOTIDE SEQUENCE [LARGE SCALE GENOMIC DNA]</scope>
    <source>
        <strain evidence="5">pht-3B</strain>
    </source>
</reference>
<evidence type="ECO:0000256" key="1">
    <source>
        <dbReference type="ARBA" id="ARBA00022679"/>
    </source>
</evidence>
<dbReference type="SUPFAM" id="SSF55729">
    <property type="entry name" value="Acyl-CoA N-acyltransferases (Nat)"/>
    <property type="match status" value="1"/>
</dbReference>
<evidence type="ECO:0000256" key="2">
    <source>
        <dbReference type="ARBA" id="ARBA00023315"/>
    </source>
</evidence>
<dbReference type="PANTHER" id="PTHR43800">
    <property type="entry name" value="PEPTIDYL-LYSINE N-ACETYLTRANSFERASE YJAB"/>
    <property type="match status" value="1"/>
</dbReference>
<dbReference type="STRING" id="391937.NA2_06492"/>
<feature type="domain" description="N-acetyltransferase" evidence="3">
    <location>
        <begin position="12"/>
        <end position="153"/>
    </location>
</feature>
<keyword evidence="2" id="KW-0012">Acyltransferase</keyword>
<proteinExistence type="predicted"/>
<dbReference type="GO" id="GO:0016747">
    <property type="term" value="F:acyltransferase activity, transferring groups other than amino-acyl groups"/>
    <property type="evidence" value="ECO:0007669"/>
    <property type="project" value="InterPro"/>
</dbReference>
<evidence type="ECO:0000313" key="4">
    <source>
        <dbReference type="EMBL" id="EKF19521.1"/>
    </source>
</evidence>
<dbReference type="Proteomes" id="UP000006786">
    <property type="component" value="Unassembled WGS sequence"/>
</dbReference>
<dbReference type="eggNOG" id="COG0454">
    <property type="taxonomic scope" value="Bacteria"/>
</dbReference>
<sequence>MTDTQEAEMTERAIRAYQSSDSERLLDIWLAASRIGHPFLGDAVLLQQRDMVRDLYFGNAEIWVATENGYPVAFIGLLETFIGGLFADPAVHGGGHARALVEHAAGLKPFLELDVYALNPVAPGFYRHLGFAETGRRPRDDEERPFELIRMRRG</sequence>
<dbReference type="PROSITE" id="PS51186">
    <property type="entry name" value="GNAT"/>
    <property type="match status" value="1"/>
</dbReference>
<dbReference type="AlphaFoldDB" id="K2MBJ4"/>
<dbReference type="CDD" id="cd04301">
    <property type="entry name" value="NAT_SF"/>
    <property type="match status" value="1"/>
</dbReference>
<dbReference type="PATRIC" id="fig|391937.3.peg.1335"/>